<sequence>MNPTEFTTPERSIPQRRRSARLAMATDHDALRRPEQPDDDALDELPLSKRMEKVQEFGFGLECVNLKQNVSVSVEAVGDECFRRISAAINLDASLQSGLGLYNMNPRVCLALNPVKTMPTDLWFRRSGDDDHCFLFSTVIGR</sequence>
<evidence type="ECO:0000313" key="1">
    <source>
        <dbReference type="EMBL" id="VFQ72221.1"/>
    </source>
</evidence>
<evidence type="ECO:0000313" key="2">
    <source>
        <dbReference type="Proteomes" id="UP000595140"/>
    </source>
</evidence>
<reference evidence="1 2" key="1">
    <citation type="submission" date="2018-04" db="EMBL/GenBank/DDBJ databases">
        <authorList>
            <person name="Vogel A."/>
        </authorList>
    </citation>
    <scope>NUCLEOTIDE SEQUENCE [LARGE SCALE GENOMIC DNA]</scope>
</reference>
<proteinExistence type="predicted"/>
<dbReference type="AlphaFoldDB" id="A0A484L7N8"/>
<keyword evidence="2" id="KW-1185">Reference proteome</keyword>
<dbReference type="Proteomes" id="UP000595140">
    <property type="component" value="Unassembled WGS sequence"/>
</dbReference>
<organism evidence="1 2">
    <name type="scientific">Cuscuta campestris</name>
    <dbReference type="NCBI Taxonomy" id="132261"/>
    <lineage>
        <taxon>Eukaryota</taxon>
        <taxon>Viridiplantae</taxon>
        <taxon>Streptophyta</taxon>
        <taxon>Embryophyta</taxon>
        <taxon>Tracheophyta</taxon>
        <taxon>Spermatophyta</taxon>
        <taxon>Magnoliopsida</taxon>
        <taxon>eudicotyledons</taxon>
        <taxon>Gunneridae</taxon>
        <taxon>Pentapetalae</taxon>
        <taxon>asterids</taxon>
        <taxon>lamiids</taxon>
        <taxon>Solanales</taxon>
        <taxon>Convolvulaceae</taxon>
        <taxon>Cuscuteae</taxon>
        <taxon>Cuscuta</taxon>
        <taxon>Cuscuta subgen. Grammica</taxon>
        <taxon>Cuscuta sect. Cleistogrammica</taxon>
    </lineage>
</organism>
<dbReference type="EMBL" id="OOIL02001115">
    <property type="protein sequence ID" value="VFQ72221.1"/>
    <property type="molecule type" value="Genomic_DNA"/>
</dbReference>
<protein>
    <submittedName>
        <fullName evidence="1">Uncharacterized protein</fullName>
    </submittedName>
</protein>
<name>A0A484L7N8_9ASTE</name>
<accession>A0A484L7N8</accession>
<gene>
    <name evidence="1" type="ORF">CCAM_LOCUS13997</name>
</gene>